<dbReference type="Pfam" id="PF12638">
    <property type="entry name" value="Staygreen"/>
    <property type="match status" value="1"/>
</dbReference>
<dbReference type="AlphaFoldDB" id="A0A9D3V0G9"/>
<evidence type="ECO:0000313" key="4">
    <source>
        <dbReference type="Proteomes" id="UP000828251"/>
    </source>
</evidence>
<dbReference type="InterPro" id="IPR024438">
    <property type="entry name" value="Staygreen"/>
</dbReference>
<reference evidence="3 4" key="1">
    <citation type="journal article" date="2021" name="Plant Biotechnol. J.">
        <title>Multi-omics assisted identification of the key and species-specific regulatory components of drought-tolerant mechanisms in Gossypium stocksii.</title>
        <authorList>
            <person name="Yu D."/>
            <person name="Ke L."/>
            <person name="Zhang D."/>
            <person name="Wu Y."/>
            <person name="Sun Y."/>
            <person name="Mei J."/>
            <person name="Sun J."/>
            <person name="Sun Y."/>
        </authorList>
    </citation>
    <scope>NUCLEOTIDE SEQUENCE [LARGE SCALE GENOMIC DNA]</scope>
    <source>
        <strain evidence="4">cv. E1</strain>
        <tissue evidence="3">Leaf</tissue>
    </source>
</reference>
<proteinExistence type="inferred from homology"/>
<protein>
    <recommendedName>
        <fullName evidence="2">Staygreen protein domain-containing protein</fullName>
    </recommendedName>
</protein>
<gene>
    <name evidence="3" type="ORF">J1N35_030176</name>
</gene>
<dbReference type="Proteomes" id="UP000828251">
    <property type="component" value="Unassembled WGS sequence"/>
</dbReference>
<organism evidence="3 4">
    <name type="scientific">Gossypium stocksii</name>
    <dbReference type="NCBI Taxonomy" id="47602"/>
    <lineage>
        <taxon>Eukaryota</taxon>
        <taxon>Viridiplantae</taxon>
        <taxon>Streptophyta</taxon>
        <taxon>Embryophyta</taxon>
        <taxon>Tracheophyta</taxon>
        <taxon>Spermatophyta</taxon>
        <taxon>Magnoliopsida</taxon>
        <taxon>eudicotyledons</taxon>
        <taxon>Gunneridae</taxon>
        <taxon>Pentapetalae</taxon>
        <taxon>rosids</taxon>
        <taxon>malvids</taxon>
        <taxon>Malvales</taxon>
        <taxon>Malvaceae</taxon>
        <taxon>Malvoideae</taxon>
        <taxon>Gossypium</taxon>
    </lineage>
</organism>
<evidence type="ECO:0000313" key="3">
    <source>
        <dbReference type="EMBL" id="KAH1065189.1"/>
    </source>
</evidence>
<evidence type="ECO:0000259" key="2">
    <source>
        <dbReference type="Pfam" id="PF12638"/>
    </source>
</evidence>
<dbReference type="PANTHER" id="PTHR31750:SF18">
    <property type="entry name" value="MAGNESIUM DECHELATASE SGRL, CHLOROPLASTIC"/>
    <property type="match status" value="1"/>
</dbReference>
<sequence>MGKGLPNYSAVIPRTYILSHCDFTANLTFTISNVINLHRLHLSWSELFAFSAQLKGWYNKDDAVAEWKKVKETTFLNVHCNVGGPNLLLRSLDNHIFSEELPLLSFPLLNQEKNRTKR</sequence>
<keyword evidence="4" id="KW-1185">Reference proteome</keyword>
<accession>A0A9D3V0G9</accession>
<comment type="caution">
    <text evidence="3">The sequence shown here is derived from an EMBL/GenBank/DDBJ whole genome shotgun (WGS) entry which is preliminary data.</text>
</comment>
<evidence type="ECO:0000256" key="1">
    <source>
        <dbReference type="ARBA" id="ARBA00009234"/>
    </source>
</evidence>
<comment type="similarity">
    <text evidence="1">Belongs to the staygreen family.</text>
</comment>
<dbReference type="PANTHER" id="PTHR31750">
    <property type="entry name" value="PROTEIN STAY-GREEN 1, CHLOROPLASTIC-RELATED"/>
    <property type="match status" value="1"/>
</dbReference>
<dbReference type="EMBL" id="JAIQCV010000009">
    <property type="protein sequence ID" value="KAH1065189.1"/>
    <property type="molecule type" value="Genomic_DNA"/>
</dbReference>
<feature type="domain" description="Staygreen protein" evidence="2">
    <location>
        <begin position="7"/>
        <end position="103"/>
    </location>
</feature>
<name>A0A9D3V0G9_9ROSI</name>
<dbReference type="OrthoDB" id="974816at2759"/>